<evidence type="ECO:0000313" key="2">
    <source>
        <dbReference type="EMBL" id="MHO04051.1"/>
    </source>
</evidence>
<organism evidence="2">
    <name type="scientific">Escherichia coli</name>
    <dbReference type="NCBI Taxonomy" id="562"/>
    <lineage>
        <taxon>Bacteria</taxon>
        <taxon>Pseudomonadati</taxon>
        <taxon>Pseudomonadota</taxon>
        <taxon>Gammaproteobacteria</taxon>
        <taxon>Enterobacterales</taxon>
        <taxon>Enterobacteriaceae</taxon>
        <taxon>Escherichia</taxon>
    </lineage>
</organism>
<evidence type="ECO:0000256" key="1">
    <source>
        <dbReference type="SAM" id="Phobius"/>
    </source>
</evidence>
<keyword evidence="1" id="KW-1133">Transmembrane helix</keyword>
<reference evidence="2" key="1">
    <citation type="submission" date="2018-10" db="EMBL/GenBank/DDBJ databases">
        <authorList>
            <consortium name="NARMS: The National Antimicrobial Resistance Monitoring System"/>
        </authorList>
    </citation>
    <scope>NUCLEOTIDE SEQUENCE [LARGE SCALE GENOMIC DNA]</scope>
    <source>
        <strain evidence="2">CVM N17EC0388</strain>
    </source>
</reference>
<comment type="caution">
    <text evidence="2">The sequence shown here is derived from an EMBL/GenBank/DDBJ whole genome shotgun (WGS) entry which is preliminary data.</text>
</comment>
<dbReference type="AlphaFoldDB" id="A0A3L0WZM2"/>
<feature type="transmembrane region" description="Helical" evidence="1">
    <location>
        <begin position="185"/>
        <end position="205"/>
    </location>
</feature>
<feature type="transmembrane region" description="Helical" evidence="1">
    <location>
        <begin position="159"/>
        <end position="179"/>
    </location>
</feature>
<proteinExistence type="predicted"/>
<sequence length="493" mass="56184">MNYFIPILMVIFNIMALLCWWSDNSLRQRERDEAIARLKVQGMTADMLSEAELALLRKVYKRRFTDGAIYQHEGVYNIRQLAPGWRQRWQDTCVGGVRVESIYWPSALSCKEASNTIGIRGIIYKDALYAISVDDTLLIPEVSKSEHLSRQWVPREFDVVYLEALHFIMPIFSIFTFIFSLSSSVHILLILLTLIIGILSCYLWLVQKLHRLFVLDGKCSLLPANSAFGERKVINGCMVSDPAKKLLPGEHYRLHCLRSPHELFFSPERLDNKEYVDGTKSLLLGSRQLNCALALGFFVAHFISLHSLYHSSAYQVHAGFAEYEREKVIDGDHFAKLYDLSPKDFIHVSGILAITNEADDIVCLRDKHSVNVGDFKDAFQHIIDMDYSTGLDSGGVLSELYPEAYEYIVNIKNSKQSSCPVAMSMTGANKNIFNTSPANVLEYLSKNLVDNPEAMGRRIYENFYGHTMLDQFPSKEKQEVKKQSALQLAMTSW</sequence>
<feature type="transmembrane region" description="Helical" evidence="1">
    <location>
        <begin position="6"/>
        <end position="22"/>
    </location>
</feature>
<protein>
    <submittedName>
        <fullName evidence="2">Uncharacterized protein</fullName>
    </submittedName>
</protein>
<dbReference type="EMBL" id="RNRV01000008">
    <property type="protein sequence ID" value="MHO04051.1"/>
    <property type="molecule type" value="Genomic_DNA"/>
</dbReference>
<gene>
    <name evidence="2" type="ORF">D9F05_06645</name>
</gene>
<name>A0A3L0WZM2_ECOLX</name>
<accession>A0A3L0WZM2</accession>
<keyword evidence="1" id="KW-0812">Transmembrane</keyword>
<keyword evidence="1" id="KW-0472">Membrane</keyword>